<accession>A0ABX2I4I5</accession>
<evidence type="ECO:0000313" key="3">
    <source>
        <dbReference type="EMBL" id="NSJ84880.1"/>
    </source>
</evidence>
<feature type="transmembrane region" description="Helical" evidence="1">
    <location>
        <begin position="220"/>
        <end position="248"/>
    </location>
</feature>
<dbReference type="PANTHER" id="PTHR46211">
    <property type="entry name" value="GLYCEROPHOSPHORYL DIESTER PHOSPHODIESTERASE"/>
    <property type="match status" value="1"/>
</dbReference>
<keyword evidence="4" id="KW-1185">Reference proteome</keyword>
<evidence type="ECO:0000313" key="4">
    <source>
        <dbReference type="Proteomes" id="UP000822142"/>
    </source>
</evidence>
<name>A0ABX2I4I5_BLAHA</name>
<reference evidence="3 4" key="1">
    <citation type="journal article" date="2020" name="Cell Host Microbe">
        <title>Functional and Genomic Variation between Human-Derived Isolates of Lachnospiraceae Reveals Inter- and Intra-Species Diversity.</title>
        <authorList>
            <person name="Sorbara M.T."/>
            <person name="Littmann E.R."/>
            <person name="Fontana E."/>
            <person name="Moody T.U."/>
            <person name="Kohout C.E."/>
            <person name="Gjonbalaj M."/>
            <person name="Eaton V."/>
            <person name="Seok R."/>
            <person name="Leiner I.M."/>
            <person name="Pamer E.G."/>
        </authorList>
    </citation>
    <scope>NUCLEOTIDE SEQUENCE [LARGE SCALE GENOMIC DNA]</scope>
    <source>
        <strain evidence="3 4">MSK.15.26</strain>
    </source>
</reference>
<keyword evidence="1" id="KW-0812">Transmembrane</keyword>
<evidence type="ECO:0000259" key="2">
    <source>
        <dbReference type="PROSITE" id="PS51704"/>
    </source>
</evidence>
<dbReference type="Pfam" id="PF03009">
    <property type="entry name" value="GDPD"/>
    <property type="match status" value="1"/>
</dbReference>
<dbReference type="InterPro" id="IPR030395">
    <property type="entry name" value="GP_PDE_dom"/>
</dbReference>
<dbReference type="Pfam" id="PF10110">
    <property type="entry name" value="GPDPase_memb"/>
    <property type="match status" value="1"/>
</dbReference>
<feature type="transmembrane region" description="Helical" evidence="1">
    <location>
        <begin position="268"/>
        <end position="290"/>
    </location>
</feature>
<dbReference type="PROSITE" id="PS51704">
    <property type="entry name" value="GP_PDE"/>
    <property type="match status" value="1"/>
</dbReference>
<dbReference type="Gene3D" id="3.20.20.190">
    <property type="entry name" value="Phosphatidylinositol (PI) phosphodiesterase"/>
    <property type="match status" value="1"/>
</dbReference>
<proteinExistence type="predicted"/>
<evidence type="ECO:0000256" key="1">
    <source>
        <dbReference type="SAM" id="Phobius"/>
    </source>
</evidence>
<protein>
    <submittedName>
        <fullName evidence="3">Glycerophosphodiester phosphodiesterase</fullName>
    </submittedName>
</protein>
<dbReference type="RefSeq" id="WP_173747349.1">
    <property type="nucleotide sequence ID" value="NZ_JAAITA010000001.1"/>
</dbReference>
<keyword evidence="1" id="KW-1133">Transmembrane helix</keyword>
<dbReference type="CDD" id="cd08579">
    <property type="entry name" value="GDPD_memb_like"/>
    <property type="match status" value="1"/>
</dbReference>
<dbReference type="Proteomes" id="UP000822142">
    <property type="component" value="Unassembled WGS sequence"/>
</dbReference>
<sequence length="606" mass="68241">MKRILKKTWAVLRYNLGSLLLFETGYRIASFFLVMQLTHRAVNFSLKKQEFSYLTAENFVRFLSSPLSILLLLFLLLLILLLFLIEVSSLLSGFLCSYQKQKIYASDMLLLGIKRTFAFLRHSRISWIFGAALSAPFFTAYFVAREISYIRVLEFTAIQIYKAVKPSFLLYLAVGILLLISFLCVFTLPYAVLEKEKNRRAMQRGLELLQKQWKKTLSGFLVLHVLMAVFIAAVYLAAMAVMTVWVFLGVTGGEKVTRVLIYSGDVNMALGVFAGAVQLTVSLAFVYVLYARFHVQSKEEVALYRLMEHYAWFSKVGRRKAAAILTAVFVLCEGGYLGLLAAGHDVSLDTLTADMGITAHRGGARMAPENTISALAYAIDAGADWAEIDVQETKDGKLILLHDDSLKRTAGVNKKVWEMTLAQIEKLDAGSSFHQKFRGEKIPTLEEVLKFCKGRLDLNIEIKYNGKNRGIVHKVVRAIRENGFEDYCVVTSMNYGFLEQIKETAPEIRTGYIMTMTYGSTANITAADFFSVKHTYVTESFVKEAHGMGKEIHAWTVNYRGDVRRMIDMGVDNIITDDPVMVRKVQGRESGSQTGYRELLGYALGI</sequence>
<feature type="transmembrane region" description="Helical" evidence="1">
    <location>
        <begin position="69"/>
        <end position="96"/>
    </location>
</feature>
<dbReference type="PANTHER" id="PTHR46211:SF8">
    <property type="entry name" value="PHOSPHODIESTERASE"/>
    <property type="match status" value="1"/>
</dbReference>
<feature type="transmembrane region" description="Helical" evidence="1">
    <location>
        <begin position="168"/>
        <end position="193"/>
    </location>
</feature>
<comment type="caution">
    <text evidence="3">The sequence shown here is derived from an EMBL/GenBank/DDBJ whole genome shotgun (WGS) entry which is preliminary data.</text>
</comment>
<dbReference type="InterPro" id="IPR017946">
    <property type="entry name" value="PLC-like_Pdiesterase_TIM-brl"/>
</dbReference>
<dbReference type="SUPFAM" id="SSF51695">
    <property type="entry name" value="PLC-like phosphodiesterases"/>
    <property type="match status" value="1"/>
</dbReference>
<gene>
    <name evidence="3" type="ORF">G5A70_01485</name>
</gene>
<dbReference type="EMBL" id="JAAITA010000001">
    <property type="protein sequence ID" value="NSJ84880.1"/>
    <property type="molecule type" value="Genomic_DNA"/>
</dbReference>
<feature type="transmembrane region" description="Helical" evidence="1">
    <location>
        <begin position="12"/>
        <end position="35"/>
    </location>
</feature>
<keyword evidence="1" id="KW-0472">Membrane</keyword>
<feature type="transmembrane region" description="Helical" evidence="1">
    <location>
        <begin position="321"/>
        <end position="342"/>
    </location>
</feature>
<dbReference type="InterPro" id="IPR018476">
    <property type="entry name" value="GlyceroP-diester-Pdiesterase_M"/>
</dbReference>
<organism evidence="3 4">
    <name type="scientific">Blautia hansenii</name>
    <name type="common">Ruminococcus hansenii</name>
    <dbReference type="NCBI Taxonomy" id="1322"/>
    <lineage>
        <taxon>Bacteria</taxon>
        <taxon>Bacillati</taxon>
        <taxon>Bacillota</taxon>
        <taxon>Clostridia</taxon>
        <taxon>Lachnospirales</taxon>
        <taxon>Lachnospiraceae</taxon>
        <taxon>Blautia</taxon>
    </lineage>
</organism>
<feature type="domain" description="GP-PDE" evidence="2">
    <location>
        <begin position="355"/>
        <end position="586"/>
    </location>
</feature>
<feature type="transmembrane region" description="Helical" evidence="1">
    <location>
        <begin position="125"/>
        <end position="144"/>
    </location>
</feature>